<protein>
    <submittedName>
        <fullName evidence="1">MBL fold metallo-hydrolase</fullName>
    </submittedName>
</protein>
<keyword evidence="2" id="KW-1185">Reference proteome</keyword>
<gene>
    <name evidence="1" type="ORF">JK634_02575</name>
</gene>
<dbReference type="PANTHER" id="PTHR42967:SF1">
    <property type="entry name" value="MBL FOLD METALLO-HYDROLASE"/>
    <property type="match status" value="1"/>
</dbReference>
<name>A0A937FET9_9CLOT</name>
<dbReference type="AlphaFoldDB" id="A0A937FET9"/>
<sequence length="215" mass="24296">MEIIWFGHSCFLIKTSTGRKILMDPFDETLGYPTVEEEVDIITISHNHFDHNYINKLNSSCNICREPIKYSLNFCSIEGFVSYHDNLNGIKRGPNIIYVVEIDGLRICHLGDLGHVLSEESRKLLEPIDILMIPIGGNYTINGKDASLLTKLLNPKFVIPMHYSTPYISASINGAEDFLISMRNIHSLEGNKLNTSSLDFNISEPKVIFFSISDL</sequence>
<reference evidence="1" key="1">
    <citation type="submission" date="2021-01" db="EMBL/GenBank/DDBJ databases">
        <title>Genome public.</title>
        <authorList>
            <person name="Liu C."/>
            <person name="Sun Q."/>
        </authorList>
    </citation>
    <scope>NUCLEOTIDE SEQUENCE</scope>
    <source>
        <strain evidence="1">YIM B02565</strain>
    </source>
</reference>
<evidence type="ECO:0000313" key="2">
    <source>
        <dbReference type="Proteomes" id="UP000623681"/>
    </source>
</evidence>
<dbReference type="Gene3D" id="3.60.15.10">
    <property type="entry name" value="Ribonuclease Z/Hydroxyacylglutathione hydrolase-like"/>
    <property type="match status" value="1"/>
</dbReference>
<proteinExistence type="predicted"/>
<evidence type="ECO:0000313" key="1">
    <source>
        <dbReference type="EMBL" id="MBL4930678.1"/>
    </source>
</evidence>
<accession>A0A937FET9</accession>
<dbReference type="Proteomes" id="UP000623681">
    <property type="component" value="Unassembled WGS sequence"/>
</dbReference>
<dbReference type="Pfam" id="PF13483">
    <property type="entry name" value="Lactamase_B_3"/>
    <property type="match status" value="1"/>
</dbReference>
<dbReference type="InterPro" id="IPR036866">
    <property type="entry name" value="RibonucZ/Hydroxyglut_hydro"/>
</dbReference>
<dbReference type="EMBL" id="JAESWA010000014">
    <property type="protein sequence ID" value="MBL4930678.1"/>
    <property type="molecule type" value="Genomic_DNA"/>
</dbReference>
<organism evidence="1 2">
    <name type="scientific">Clostridium paridis</name>
    <dbReference type="NCBI Taxonomy" id="2803863"/>
    <lineage>
        <taxon>Bacteria</taxon>
        <taxon>Bacillati</taxon>
        <taxon>Bacillota</taxon>
        <taxon>Clostridia</taxon>
        <taxon>Eubacteriales</taxon>
        <taxon>Clostridiaceae</taxon>
        <taxon>Clostridium</taxon>
    </lineage>
</organism>
<dbReference type="PANTHER" id="PTHR42967">
    <property type="entry name" value="METAL DEPENDENT HYDROLASE"/>
    <property type="match status" value="1"/>
</dbReference>
<comment type="caution">
    <text evidence="1">The sequence shown here is derived from an EMBL/GenBank/DDBJ whole genome shotgun (WGS) entry which is preliminary data.</text>
</comment>
<dbReference type="SUPFAM" id="SSF56281">
    <property type="entry name" value="Metallo-hydrolase/oxidoreductase"/>
    <property type="match status" value="1"/>
</dbReference>